<dbReference type="EMBL" id="FNZF01000001">
    <property type="protein sequence ID" value="SEI67599.1"/>
    <property type="molecule type" value="Genomic_DNA"/>
</dbReference>
<dbReference type="InterPro" id="IPR020568">
    <property type="entry name" value="Ribosomal_Su5_D2-typ_SF"/>
</dbReference>
<dbReference type="PROSITE" id="PS00058">
    <property type="entry name" value="DNA_MISMATCH_REPAIR_1"/>
    <property type="match status" value="1"/>
</dbReference>
<dbReference type="InterPro" id="IPR002099">
    <property type="entry name" value="MutL/Mlh/PMS"/>
</dbReference>
<dbReference type="Proteomes" id="UP000199200">
    <property type="component" value="Unassembled WGS sequence"/>
</dbReference>
<evidence type="ECO:0000259" key="7">
    <source>
        <dbReference type="SMART" id="SM01340"/>
    </source>
</evidence>
<dbReference type="InterPro" id="IPR042121">
    <property type="entry name" value="MutL_C_regsub"/>
</dbReference>
<dbReference type="Gene3D" id="3.30.1370.100">
    <property type="entry name" value="MutL, C-terminal domain, regulatory subdomain"/>
    <property type="match status" value="1"/>
</dbReference>
<keyword evidence="9" id="KW-1185">Reference proteome</keyword>
<dbReference type="Pfam" id="PF02518">
    <property type="entry name" value="HATPase_c"/>
    <property type="match status" value="1"/>
</dbReference>
<feature type="region of interest" description="Disordered" evidence="5">
    <location>
        <begin position="367"/>
        <end position="395"/>
    </location>
</feature>
<dbReference type="STRING" id="426757.SAMN04488127_0157"/>
<evidence type="ECO:0000256" key="4">
    <source>
        <dbReference type="HAMAP-Rule" id="MF_00149"/>
    </source>
</evidence>
<feature type="region of interest" description="Disordered" evidence="5">
    <location>
        <begin position="328"/>
        <end position="352"/>
    </location>
</feature>
<dbReference type="GO" id="GO:0005524">
    <property type="term" value="F:ATP binding"/>
    <property type="evidence" value="ECO:0007669"/>
    <property type="project" value="InterPro"/>
</dbReference>
<dbReference type="CDD" id="cd00782">
    <property type="entry name" value="MutL_Trans"/>
    <property type="match status" value="1"/>
</dbReference>
<dbReference type="InterPro" id="IPR003594">
    <property type="entry name" value="HATPase_dom"/>
</dbReference>
<dbReference type="InterPro" id="IPR042120">
    <property type="entry name" value="MutL_C_dimsub"/>
</dbReference>
<organism evidence="8 9">
    <name type="scientific">Bhargavaea ginsengi</name>
    <dbReference type="NCBI Taxonomy" id="426757"/>
    <lineage>
        <taxon>Bacteria</taxon>
        <taxon>Bacillati</taxon>
        <taxon>Bacillota</taxon>
        <taxon>Bacilli</taxon>
        <taxon>Bacillales</taxon>
        <taxon>Caryophanaceae</taxon>
        <taxon>Bhargavaea</taxon>
    </lineage>
</organism>
<protein>
    <recommendedName>
        <fullName evidence="4">DNA mismatch repair protein MutL</fullName>
    </recommendedName>
</protein>
<dbReference type="HAMAP" id="MF_00149">
    <property type="entry name" value="DNA_mis_repair"/>
    <property type="match status" value="1"/>
</dbReference>
<dbReference type="Pfam" id="PF01119">
    <property type="entry name" value="DNA_mis_repair"/>
    <property type="match status" value="1"/>
</dbReference>
<sequence>MGHIVLMDEPLSNKIAAGEVVERPASVVKELVENAIDAGGNSIEVRLEEAGLTSIRVTDNGKGMDAEDALLCFSRHATSKIGNEHDLFRIRTLGFRGEALASIAAVSKVDMKTSDGESGGCRIRIEGTRIIGQEPAAYRKGTDITVSQLFFNTPARLKYMKTIQTELGHSIDYMNRAALSHPGIAFRLIHNGQEHLRTSGSGNLLKVISDIYGAGTARKMLSFSGESADYEVSGYCALPDITRASKNYMTVLVNGRWVKSFAVTKAVIDAYHTYLPIGRYPIAVIDIKGDPYLTDVNVHPAKQQIRLSKEPELCALIRDAVRRAVAGSIGAPAAKPPKEARPKTEQTSLWHQQQENRVMPEAGKTIYHPVSPISDIPRPDHPISEPETSAKTFGSGLQLSVQESNPNKEASKFPSDVQIIAEPSARTETEDHTEPASDFVRDAHGTDEHSRKVPFGELEVVGQIHGTYIVAQSTDGFYLVDQHAAQERIKYEYFREKVKRADGNERQTLMIPMTFHYPPDDMERIREQRETLASVGVDMQEFGNRTFVVREHPSWFPAGSEEEIIDALVEQAMEERSADIGKLLEETAILMSCKRSIKANHYLTRADMEQLLHDLGQAESPYTCPHGRPVIIHFSTYEIEKMFKRVM</sequence>
<keyword evidence="3 4" id="KW-0234">DNA repair</keyword>
<keyword evidence="2 4" id="KW-0227">DNA damage</keyword>
<name>A0A1H6SI27_9BACL</name>
<dbReference type="InterPro" id="IPR014790">
    <property type="entry name" value="MutL_C"/>
</dbReference>
<dbReference type="NCBIfam" id="NF000950">
    <property type="entry name" value="PRK00095.1-3"/>
    <property type="match status" value="1"/>
</dbReference>
<feature type="domain" description="MutL C-terminal dimerisation" evidence="6">
    <location>
        <begin position="460"/>
        <end position="603"/>
    </location>
</feature>
<dbReference type="Gene3D" id="3.30.565.10">
    <property type="entry name" value="Histidine kinase-like ATPase, C-terminal domain"/>
    <property type="match status" value="1"/>
</dbReference>
<dbReference type="OrthoDB" id="9763467at2"/>
<reference evidence="9" key="1">
    <citation type="submission" date="2016-10" db="EMBL/GenBank/DDBJ databases">
        <authorList>
            <person name="Varghese N."/>
            <person name="Submissions S."/>
        </authorList>
    </citation>
    <scope>NUCLEOTIDE SEQUENCE [LARGE SCALE GENOMIC DNA]</scope>
    <source>
        <strain evidence="9">CGMCC 1.6763</strain>
    </source>
</reference>
<dbReference type="SMART" id="SM01340">
    <property type="entry name" value="DNA_mis_repair"/>
    <property type="match status" value="1"/>
</dbReference>
<dbReference type="GO" id="GO:0016887">
    <property type="term" value="F:ATP hydrolysis activity"/>
    <property type="evidence" value="ECO:0007669"/>
    <property type="project" value="InterPro"/>
</dbReference>
<dbReference type="GO" id="GO:0006298">
    <property type="term" value="P:mismatch repair"/>
    <property type="evidence" value="ECO:0007669"/>
    <property type="project" value="UniProtKB-UniRule"/>
</dbReference>
<dbReference type="SUPFAM" id="SSF118116">
    <property type="entry name" value="DNA mismatch repair protein MutL"/>
    <property type="match status" value="1"/>
</dbReference>
<dbReference type="FunFam" id="3.30.565.10:FF:000003">
    <property type="entry name" value="DNA mismatch repair endonuclease MutL"/>
    <property type="match status" value="1"/>
</dbReference>
<evidence type="ECO:0000256" key="2">
    <source>
        <dbReference type="ARBA" id="ARBA00022763"/>
    </source>
</evidence>
<evidence type="ECO:0000256" key="5">
    <source>
        <dbReference type="SAM" id="MobiDB-lite"/>
    </source>
</evidence>
<feature type="compositionally biased region" description="Basic and acidic residues" evidence="5">
    <location>
        <begin position="425"/>
        <end position="448"/>
    </location>
</feature>
<dbReference type="InterPro" id="IPR036890">
    <property type="entry name" value="HATPase_C_sf"/>
</dbReference>
<evidence type="ECO:0000256" key="3">
    <source>
        <dbReference type="ARBA" id="ARBA00023204"/>
    </source>
</evidence>
<feature type="region of interest" description="Disordered" evidence="5">
    <location>
        <begin position="424"/>
        <end position="448"/>
    </location>
</feature>
<evidence type="ECO:0000313" key="9">
    <source>
        <dbReference type="Proteomes" id="UP000199200"/>
    </source>
</evidence>
<evidence type="ECO:0000313" key="8">
    <source>
        <dbReference type="EMBL" id="SEI67599.1"/>
    </source>
</evidence>
<dbReference type="CDD" id="cd16926">
    <property type="entry name" value="HATPase_MutL-MLH-PMS-like"/>
    <property type="match status" value="1"/>
</dbReference>
<dbReference type="InterPro" id="IPR038973">
    <property type="entry name" value="MutL/Mlh/Pms-like"/>
</dbReference>
<dbReference type="InterPro" id="IPR013507">
    <property type="entry name" value="DNA_mismatch_S5_2-like"/>
</dbReference>
<dbReference type="AlphaFoldDB" id="A0A1H6SI27"/>
<dbReference type="GO" id="GO:0032300">
    <property type="term" value="C:mismatch repair complex"/>
    <property type="evidence" value="ECO:0007669"/>
    <property type="project" value="InterPro"/>
</dbReference>
<dbReference type="Gene3D" id="3.30.230.10">
    <property type="match status" value="1"/>
</dbReference>
<dbReference type="Gene3D" id="3.30.1540.20">
    <property type="entry name" value="MutL, C-terminal domain, dimerisation subdomain"/>
    <property type="match status" value="1"/>
</dbReference>
<dbReference type="GO" id="GO:0140664">
    <property type="term" value="F:ATP-dependent DNA damage sensor activity"/>
    <property type="evidence" value="ECO:0007669"/>
    <property type="project" value="InterPro"/>
</dbReference>
<dbReference type="InterPro" id="IPR014721">
    <property type="entry name" value="Ribsml_uS5_D2-typ_fold_subgr"/>
</dbReference>
<evidence type="ECO:0000256" key="1">
    <source>
        <dbReference type="ARBA" id="ARBA00006082"/>
    </source>
</evidence>
<gene>
    <name evidence="4" type="primary">mutL</name>
    <name evidence="8" type="ORF">SAMN04488127_0157</name>
</gene>
<dbReference type="InterPro" id="IPR020667">
    <property type="entry name" value="DNA_mismatch_repair_MutL"/>
</dbReference>
<dbReference type="SUPFAM" id="SSF55874">
    <property type="entry name" value="ATPase domain of HSP90 chaperone/DNA topoisomerase II/histidine kinase"/>
    <property type="match status" value="1"/>
</dbReference>
<accession>A0A1H6SI27</accession>
<comment type="function">
    <text evidence="4">This protein is involved in the repair of mismatches in DNA. It is required for dam-dependent methyl-directed DNA mismatch repair. May act as a 'molecular matchmaker', a protein that promotes the formation of a stable complex between two or more DNA-binding proteins in an ATP-dependent manner without itself being part of a final effector complex.</text>
</comment>
<proteinExistence type="inferred from homology"/>
<dbReference type="SMART" id="SM00853">
    <property type="entry name" value="MutL_C"/>
    <property type="match status" value="1"/>
</dbReference>
<dbReference type="NCBIfam" id="TIGR00585">
    <property type="entry name" value="mutl"/>
    <property type="match status" value="1"/>
</dbReference>
<feature type="domain" description="DNA mismatch repair protein S5" evidence="7">
    <location>
        <begin position="208"/>
        <end position="326"/>
    </location>
</feature>
<feature type="compositionally biased region" description="Polar residues" evidence="5">
    <location>
        <begin position="386"/>
        <end position="395"/>
    </location>
</feature>
<comment type="similarity">
    <text evidence="1 4">Belongs to the DNA mismatch repair MutL/HexB family.</text>
</comment>
<dbReference type="InterPro" id="IPR037198">
    <property type="entry name" value="MutL_C_sf"/>
</dbReference>
<dbReference type="GO" id="GO:0030983">
    <property type="term" value="F:mismatched DNA binding"/>
    <property type="evidence" value="ECO:0007669"/>
    <property type="project" value="InterPro"/>
</dbReference>
<dbReference type="SUPFAM" id="SSF54211">
    <property type="entry name" value="Ribosomal protein S5 domain 2-like"/>
    <property type="match status" value="1"/>
</dbReference>
<dbReference type="PANTHER" id="PTHR10073:SF12">
    <property type="entry name" value="DNA MISMATCH REPAIR PROTEIN MLH1"/>
    <property type="match status" value="1"/>
</dbReference>
<evidence type="ECO:0000259" key="6">
    <source>
        <dbReference type="SMART" id="SM00853"/>
    </source>
</evidence>
<dbReference type="RefSeq" id="WP_092048850.1">
    <property type="nucleotide sequence ID" value="NZ_FNZF01000001.1"/>
</dbReference>
<dbReference type="InterPro" id="IPR014762">
    <property type="entry name" value="DNA_mismatch_repair_CS"/>
</dbReference>
<dbReference type="Pfam" id="PF08676">
    <property type="entry name" value="MutL_C"/>
    <property type="match status" value="1"/>
</dbReference>
<dbReference type="PANTHER" id="PTHR10073">
    <property type="entry name" value="DNA MISMATCH REPAIR PROTEIN MLH, PMS, MUTL"/>
    <property type="match status" value="1"/>
</dbReference>